<evidence type="ECO:0000313" key="7">
    <source>
        <dbReference type="EMBL" id="NIK73877.1"/>
    </source>
</evidence>
<dbReference type="EMBL" id="JAASRN010000002">
    <property type="protein sequence ID" value="NIK73877.1"/>
    <property type="molecule type" value="Genomic_DNA"/>
</dbReference>
<dbReference type="PANTHER" id="PTHR11133">
    <property type="entry name" value="SACCHAROPINE DEHYDROGENASE"/>
    <property type="match status" value="1"/>
</dbReference>
<keyword evidence="3 5" id="KW-0520">NAD</keyword>
<keyword evidence="2" id="KW-0560">Oxidoreductase</keyword>
<dbReference type="PIRSF" id="PIRSF018250">
    <property type="entry name" value="Saccharopine_DH_Lys"/>
    <property type="match status" value="1"/>
</dbReference>
<feature type="active site" description="Proton donor" evidence="4">
    <location>
        <position position="90"/>
    </location>
</feature>
<evidence type="ECO:0000256" key="1">
    <source>
        <dbReference type="ARBA" id="ARBA00005689"/>
    </source>
</evidence>
<feature type="binding site" evidence="5">
    <location>
        <begin position="187"/>
        <end position="188"/>
    </location>
    <ligand>
        <name>NAD(+)</name>
        <dbReference type="ChEBI" id="CHEBI:57540"/>
    </ligand>
</feature>
<dbReference type="Gene3D" id="3.40.50.720">
    <property type="entry name" value="NAD(P)-binding Rossmann-like Domain"/>
    <property type="match status" value="2"/>
</dbReference>
<evidence type="ECO:0000259" key="6">
    <source>
        <dbReference type="SMART" id="SM01003"/>
    </source>
</evidence>
<dbReference type="GO" id="GO:0005737">
    <property type="term" value="C:cytoplasm"/>
    <property type="evidence" value="ECO:0007669"/>
    <property type="project" value="TreeGrafter"/>
</dbReference>
<dbReference type="CDD" id="cd05199">
    <property type="entry name" value="SDH_like"/>
    <property type="match status" value="1"/>
</dbReference>
<dbReference type="PANTHER" id="PTHR11133:SF23">
    <property type="entry name" value="SACCHAROPINE DEHYDROGENASE [NAD(+), L-LYSINE-FORMING]"/>
    <property type="match status" value="1"/>
</dbReference>
<dbReference type="RefSeq" id="WP_166919138.1">
    <property type="nucleotide sequence ID" value="NZ_JAASRN010000002.1"/>
</dbReference>
<dbReference type="InterPro" id="IPR027281">
    <property type="entry name" value="Lys1"/>
</dbReference>
<name>A0A846MRI8_9BACT</name>
<feature type="domain" description="Alanine dehydrogenase/pyridine nucleotide transhydrogenase N-terminal" evidence="6">
    <location>
        <begin position="4"/>
        <end position="136"/>
    </location>
</feature>
<reference evidence="7 8" key="1">
    <citation type="submission" date="2020-03" db="EMBL/GenBank/DDBJ databases">
        <title>Genomic Encyclopedia of Type Strains, Phase IV (KMG-IV): sequencing the most valuable type-strain genomes for metagenomic binning, comparative biology and taxonomic classification.</title>
        <authorList>
            <person name="Goeker M."/>
        </authorList>
    </citation>
    <scope>NUCLEOTIDE SEQUENCE [LARGE SCALE GENOMIC DNA]</scope>
    <source>
        <strain evidence="7 8">DSM 5718</strain>
    </source>
</reference>
<proteinExistence type="inferred from homology"/>
<evidence type="ECO:0000256" key="2">
    <source>
        <dbReference type="ARBA" id="ARBA00023002"/>
    </source>
</evidence>
<dbReference type="GO" id="GO:0004754">
    <property type="term" value="F:saccharopine dehydrogenase (NAD+, L-lysine-forming) activity"/>
    <property type="evidence" value="ECO:0007669"/>
    <property type="project" value="InterPro"/>
</dbReference>
<evidence type="ECO:0000313" key="8">
    <source>
        <dbReference type="Proteomes" id="UP000537126"/>
    </source>
</evidence>
<sequence>MKIGLIREGKTPPDKRVVLLPEQCLLLQERYPEVQIYVEKSPVRCVPDTDYEKAGLPVVDNISVADLLLGIKEVPIEALIPEKTYMFFSHTIKKQPYNRKLLQTILQKHITLIDFECLTDEDGNRLIAFGRFAGIVGAYNALWTYGKRFGAYELKRAYECKDYEELKQELKKVKLPTNYKIVLTGRGRVGNGAAEVLDAAGIRKVSPQEFVGQTFEKPVYAQLASRDYYAPNEGIYFDEKEFYLYPERFHSDFLKYALTADMLITGHFWNPRSEPLFTVDDMQSPAFKIKIIADITCDIRGSVPSTIRATTIESPVYDFDPFTGKERAPFSNARFVTVMAVDNLPCELPLDASRLFGRQFIENVFPHFMNGDKEGVLTRATIAKDGKLTPRYAYLQDYVEGKS</sequence>
<dbReference type="Proteomes" id="UP000537126">
    <property type="component" value="Unassembled WGS sequence"/>
</dbReference>
<comment type="caution">
    <text evidence="7">The sequence shown here is derived from an EMBL/GenBank/DDBJ whole genome shotgun (WGS) entry which is preliminary data.</text>
</comment>
<evidence type="ECO:0000256" key="5">
    <source>
        <dbReference type="PIRSR" id="PIRSR018250-3"/>
    </source>
</evidence>
<feature type="active site" description="Proton acceptor" evidence="4">
    <location>
        <position position="72"/>
    </location>
</feature>
<accession>A0A846MRI8</accession>
<dbReference type="InterPro" id="IPR007886">
    <property type="entry name" value="AlaDH/PNT_N"/>
</dbReference>
<keyword evidence="8" id="KW-1185">Reference proteome</keyword>
<dbReference type="AlphaFoldDB" id="A0A846MRI8"/>
<feature type="binding site" evidence="5">
    <location>
        <position position="227"/>
    </location>
    <ligand>
        <name>NAD(+)</name>
        <dbReference type="ChEBI" id="CHEBI:57540"/>
    </ligand>
</feature>
<dbReference type="SUPFAM" id="SSF52283">
    <property type="entry name" value="Formate/glycerate dehydrogenase catalytic domain-like"/>
    <property type="match status" value="1"/>
</dbReference>
<evidence type="ECO:0000256" key="4">
    <source>
        <dbReference type="PIRSR" id="PIRSR018250-1"/>
    </source>
</evidence>
<dbReference type="GO" id="GO:0019878">
    <property type="term" value="P:lysine biosynthetic process via aminoadipic acid"/>
    <property type="evidence" value="ECO:0007669"/>
    <property type="project" value="TreeGrafter"/>
</dbReference>
<organism evidence="7 8">
    <name type="scientific">Thermonema lapsum</name>
    <dbReference type="NCBI Taxonomy" id="28195"/>
    <lineage>
        <taxon>Bacteria</taxon>
        <taxon>Pseudomonadati</taxon>
        <taxon>Bacteroidota</taxon>
        <taxon>Cytophagia</taxon>
        <taxon>Cytophagales</taxon>
        <taxon>Thermonemataceae</taxon>
        <taxon>Thermonema</taxon>
    </lineage>
</organism>
<gene>
    <name evidence="7" type="ORF">FHS56_001390</name>
</gene>
<dbReference type="SMART" id="SM01003">
    <property type="entry name" value="AlaDh_PNT_N"/>
    <property type="match status" value="1"/>
</dbReference>
<dbReference type="InterPro" id="IPR051168">
    <property type="entry name" value="AASS"/>
</dbReference>
<dbReference type="Pfam" id="PF05222">
    <property type="entry name" value="AlaDh_PNT_N"/>
    <property type="match status" value="1"/>
</dbReference>
<evidence type="ECO:0000256" key="3">
    <source>
        <dbReference type="ARBA" id="ARBA00023027"/>
    </source>
</evidence>
<protein>
    <recommendedName>
        <fullName evidence="6">Alanine dehydrogenase/pyridine nucleotide transhydrogenase N-terminal domain-containing protein</fullName>
    </recommendedName>
</protein>
<comment type="similarity">
    <text evidence="1">Belongs to the AlaDH/PNT family.</text>
</comment>